<name>A0A6U0AV60_9CHLO</name>
<dbReference type="InterPro" id="IPR036955">
    <property type="entry name" value="AP2/ERF_dom_sf"/>
</dbReference>
<feature type="region of interest" description="Disordered" evidence="6">
    <location>
        <begin position="86"/>
        <end position="192"/>
    </location>
</feature>
<feature type="compositionally biased region" description="Low complexity" evidence="6">
    <location>
        <begin position="154"/>
        <end position="187"/>
    </location>
</feature>
<dbReference type="GO" id="GO:0005634">
    <property type="term" value="C:nucleus"/>
    <property type="evidence" value="ECO:0007669"/>
    <property type="project" value="UniProtKB-SubCell"/>
</dbReference>
<dbReference type="InterPro" id="IPR001471">
    <property type="entry name" value="AP2/ERF_dom"/>
</dbReference>
<keyword evidence="3" id="KW-0238">DNA-binding</keyword>
<dbReference type="EMBL" id="HBGR01003120">
    <property type="protein sequence ID" value="CAD9371608.1"/>
    <property type="molecule type" value="Transcribed_RNA"/>
</dbReference>
<feature type="compositionally biased region" description="Low complexity" evidence="6">
    <location>
        <begin position="112"/>
        <end position="127"/>
    </location>
</feature>
<proteinExistence type="predicted"/>
<keyword evidence="2" id="KW-0805">Transcription regulation</keyword>
<dbReference type="EMBL" id="HBGR01003121">
    <property type="protein sequence ID" value="CAD9371611.1"/>
    <property type="molecule type" value="Transcribed_RNA"/>
</dbReference>
<feature type="domain" description="AP2/ERF" evidence="7">
    <location>
        <begin position="12"/>
        <end position="71"/>
    </location>
</feature>
<evidence type="ECO:0000256" key="1">
    <source>
        <dbReference type="ARBA" id="ARBA00004123"/>
    </source>
</evidence>
<sequence>MPTQEEHALANSFRGVKARANGWFFAYVTRQQQYHVIKKCRTAEAAARAYDDYAVKNYGMTKLVASHLNFPNRKDVPEEWRDIAGKAPKRGTKGCTGEVNGPILPVSKKRTGGAASSSMAAGAGPSSKPKRMSTQPERFVPGRSAARKPKRASENAAASAPAPKRQKKTVNTAAATSMATTTTTTKEAAAEPITHLEKAGGVFEDGDGNVNQEQQKALDTSFPGVGENQVLWRTRASELHGMLRRIGLLNESSLHLLAPGVRVVVKHPSETRRAVYARVVSILRSSTTETSCVHRCSLHAEDPPRLPTSPPMPSTSSAAKQALSFAAAAAERFGACCVARAELLAKPPEYRVLVCEQVLRRVVGTDGRRRHVLVDAHTLGDGEAYLLWVPLWLISACLKTRPCDGVAGIDLDGDFHELVGDDEALRARQLIAASAVWNLHPLNDADAVTGGEAAASAVARAEYDADKAERAALAADDAELHSDTDDER</sequence>
<protein>
    <recommendedName>
        <fullName evidence="7">AP2/ERF domain-containing protein</fullName>
    </recommendedName>
</protein>
<dbReference type="PROSITE" id="PS51032">
    <property type="entry name" value="AP2_ERF"/>
    <property type="match status" value="1"/>
</dbReference>
<evidence type="ECO:0000313" key="8">
    <source>
        <dbReference type="EMBL" id="CAD9371608.1"/>
    </source>
</evidence>
<dbReference type="AlphaFoldDB" id="A0A6U0AV60"/>
<organism evidence="9">
    <name type="scientific">Pycnococcus provasolii</name>
    <dbReference type="NCBI Taxonomy" id="41880"/>
    <lineage>
        <taxon>Eukaryota</taxon>
        <taxon>Viridiplantae</taxon>
        <taxon>Chlorophyta</taxon>
        <taxon>Pseudoscourfieldiophyceae</taxon>
        <taxon>Pseudoscourfieldiales</taxon>
        <taxon>Pycnococcaceae</taxon>
        <taxon>Pycnococcus</taxon>
    </lineage>
</organism>
<keyword evidence="4" id="KW-0804">Transcription</keyword>
<evidence type="ECO:0000256" key="5">
    <source>
        <dbReference type="ARBA" id="ARBA00023242"/>
    </source>
</evidence>
<evidence type="ECO:0000256" key="4">
    <source>
        <dbReference type="ARBA" id="ARBA00023163"/>
    </source>
</evidence>
<dbReference type="Gene3D" id="3.30.730.10">
    <property type="entry name" value="AP2/ERF domain"/>
    <property type="match status" value="1"/>
</dbReference>
<reference evidence="9" key="1">
    <citation type="submission" date="2021-01" db="EMBL/GenBank/DDBJ databases">
        <authorList>
            <person name="Corre E."/>
            <person name="Pelletier E."/>
            <person name="Niang G."/>
            <person name="Scheremetjew M."/>
            <person name="Finn R."/>
            <person name="Kale V."/>
            <person name="Holt S."/>
            <person name="Cochrane G."/>
            <person name="Meng A."/>
            <person name="Brown T."/>
            <person name="Cohen L."/>
        </authorList>
    </citation>
    <scope>NUCLEOTIDE SEQUENCE</scope>
    <source>
        <strain evidence="9">RCC733</strain>
    </source>
</reference>
<keyword evidence="5" id="KW-0539">Nucleus</keyword>
<evidence type="ECO:0000259" key="7">
    <source>
        <dbReference type="PROSITE" id="PS51032"/>
    </source>
</evidence>
<accession>A0A6U0AV60</accession>
<evidence type="ECO:0000256" key="2">
    <source>
        <dbReference type="ARBA" id="ARBA00023015"/>
    </source>
</evidence>
<evidence type="ECO:0000256" key="6">
    <source>
        <dbReference type="SAM" id="MobiDB-lite"/>
    </source>
</evidence>
<evidence type="ECO:0000313" key="9">
    <source>
        <dbReference type="EMBL" id="CAD9371611.1"/>
    </source>
</evidence>
<dbReference type="GO" id="GO:0003700">
    <property type="term" value="F:DNA-binding transcription factor activity"/>
    <property type="evidence" value="ECO:0007669"/>
    <property type="project" value="InterPro"/>
</dbReference>
<dbReference type="GO" id="GO:0003677">
    <property type="term" value="F:DNA binding"/>
    <property type="evidence" value="ECO:0007669"/>
    <property type="project" value="UniProtKB-KW"/>
</dbReference>
<evidence type="ECO:0000256" key="3">
    <source>
        <dbReference type="ARBA" id="ARBA00023125"/>
    </source>
</evidence>
<gene>
    <name evidence="8" type="ORF">PPRO1471_LOCUS2084</name>
    <name evidence="9" type="ORF">PPRO1471_LOCUS2085</name>
</gene>
<comment type="subcellular location">
    <subcellularLocation>
        <location evidence="1">Nucleus</location>
    </subcellularLocation>
</comment>